<accession>A0A1G2LP66</accession>
<evidence type="ECO:0000313" key="2">
    <source>
        <dbReference type="Proteomes" id="UP000177171"/>
    </source>
</evidence>
<reference evidence="1 2" key="1">
    <citation type="journal article" date="2016" name="Nat. Commun.">
        <title>Thousands of microbial genomes shed light on interconnected biogeochemical processes in an aquifer system.</title>
        <authorList>
            <person name="Anantharaman K."/>
            <person name="Brown C.T."/>
            <person name="Hug L.A."/>
            <person name="Sharon I."/>
            <person name="Castelle C.J."/>
            <person name="Probst A.J."/>
            <person name="Thomas B.C."/>
            <person name="Singh A."/>
            <person name="Wilkins M.J."/>
            <person name="Karaoz U."/>
            <person name="Brodie E.L."/>
            <person name="Williams K.H."/>
            <person name="Hubbard S.S."/>
            <person name="Banfield J.F."/>
        </authorList>
    </citation>
    <scope>NUCLEOTIDE SEQUENCE [LARGE SCALE GENOMIC DNA]</scope>
</reference>
<dbReference type="EMBL" id="MHQY01000028">
    <property type="protein sequence ID" value="OHA13420.1"/>
    <property type="molecule type" value="Genomic_DNA"/>
</dbReference>
<protein>
    <submittedName>
        <fullName evidence="1">Uncharacterized protein</fullName>
    </submittedName>
</protein>
<organism evidence="1 2">
    <name type="scientific">Candidatus Sungbacteria bacterium RIFCSPLOWO2_12_FULL_41_11</name>
    <dbReference type="NCBI Taxonomy" id="1802286"/>
    <lineage>
        <taxon>Bacteria</taxon>
        <taxon>Candidatus Sungiibacteriota</taxon>
    </lineage>
</organism>
<dbReference type="Proteomes" id="UP000177171">
    <property type="component" value="Unassembled WGS sequence"/>
</dbReference>
<sequence length="115" mass="13158">MQEILKMVIEPYLMHPPGWKLHWLPVLGTTETMNKPISIDSEHFHNAISILRGQLPYRGIGTASGEMYMFLDKGMTPDDAQRIHEFIQGAYWLTLKETHSSYALEVSLKTLASQK</sequence>
<proteinExistence type="predicted"/>
<gene>
    <name evidence="1" type="ORF">A3G49_01095</name>
</gene>
<dbReference type="AlphaFoldDB" id="A0A1G2LP66"/>
<comment type="caution">
    <text evidence="1">The sequence shown here is derived from an EMBL/GenBank/DDBJ whole genome shotgun (WGS) entry which is preliminary data.</text>
</comment>
<name>A0A1G2LP66_9BACT</name>
<evidence type="ECO:0000313" key="1">
    <source>
        <dbReference type="EMBL" id="OHA13420.1"/>
    </source>
</evidence>